<evidence type="ECO:0008006" key="3">
    <source>
        <dbReference type="Google" id="ProtNLM"/>
    </source>
</evidence>
<dbReference type="InterPro" id="IPR011042">
    <property type="entry name" value="6-blade_b-propeller_TolB-like"/>
</dbReference>
<keyword evidence="2" id="KW-1185">Reference proteome</keyword>
<evidence type="ECO:0000313" key="2">
    <source>
        <dbReference type="Proteomes" id="UP001446871"/>
    </source>
</evidence>
<protein>
    <recommendedName>
        <fullName evidence="3">SMP-30/Gluconolactonase/LRE-like region domain-containing protein</fullName>
    </recommendedName>
</protein>
<proteinExistence type="predicted"/>
<organism evidence="1 2">
    <name type="scientific">Apiospora saccharicola</name>
    <dbReference type="NCBI Taxonomy" id="335842"/>
    <lineage>
        <taxon>Eukaryota</taxon>
        <taxon>Fungi</taxon>
        <taxon>Dikarya</taxon>
        <taxon>Ascomycota</taxon>
        <taxon>Pezizomycotina</taxon>
        <taxon>Sordariomycetes</taxon>
        <taxon>Xylariomycetidae</taxon>
        <taxon>Amphisphaeriales</taxon>
        <taxon>Apiosporaceae</taxon>
        <taxon>Apiospora</taxon>
    </lineage>
</organism>
<sequence>MHRTTLRIKTLMTLPNGNTNGIAVSPDGGSLYMADTGASQVRPSRRVEQGLRDLWAFDFATSKTTGNKLPLLTNQRLLTRAITYFYDGAGGEVVDIIDPESGWILGSIRVGGGGKEPVNMVLGEHELLIVGKGGVWHVNNIRKILAREW</sequence>
<comment type="caution">
    <text evidence="1">The sequence shown here is derived from an EMBL/GenBank/DDBJ whole genome shotgun (WGS) entry which is preliminary data.</text>
</comment>
<accession>A0ABR1UM45</accession>
<dbReference type="EMBL" id="JAQQWM010000006">
    <property type="protein sequence ID" value="KAK8059998.1"/>
    <property type="molecule type" value="Genomic_DNA"/>
</dbReference>
<gene>
    <name evidence="1" type="ORF">PG996_009928</name>
</gene>
<reference evidence="1 2" key="1">
    <citation type="submission" date="2023-01" db="EMBL/GenBank/DDBJ databases">
        <title>Analysis of 21 Apiospora genomes using comparative genomics revels a genus with tremendous synthesis potential of carbohydrate active enzymes and secondary metabolites.</title>
        <authorList>
            <person name="Sorensen T."/>
        </authorList>
    </citation>
    <scope>NUCLEOTIDE SEQUENCE [LARGE SCALE GENOMIC DNA]</scope>
    <source>
        <strain evidence="1 2">CBS 83171</strain>
    </source>
</reference>
<evidence type="ECO:0000313" key="1">
    <source>
        <dbReference type="EMBL" id="KAK8059998.1"/>
    </source>
</evidence>
<dbReference type="Proteomes" id="UP001446871">
    <property type="component" value="Unassembled WGS sequence"/>
</dbReference>
<dbReference type="SUPFAM" id="SSF63829">
    <property type="entry name" value="Calcium-dependent phosphotriesterase"/>
    <property type="match status" value="1"/>
</dbReference>
<name>A0ABR1UM45_9PEZI</name>
<dbReference type="Gene3D" id="2.120.10.30">
    <property type="entry name" value="TolB, C-terminal domain"/>
    <property type="match status" value="1"/>
</dbReference>